<comment type="similarity">
    <text evidence="1">Belongs to the LysR transcriptional regulatory family.</text>
</comment>
<evidence type="ECO:0000313" key="7">
    <source>
        <dbReference type="Proteomes" id="UP000249522"/>
    </source>
</evidence>
<dbReference type="SUPFAM" id="SSF53850">
    <property type="entry name" value="Periplasmic binding protein-like II"/>
    <property type="match status" value="1"/>
</dbReference>
<keyword evidence="4" id="KW-0804">Transcription</keyword>
<name>A0A2W1LVN1_9BACL</name>
<dbReference type="AlphaFoldDB" id="A0A2W1LVN1"/>
<dbReference type="OrthoDB" id="9785745at2"/>
<dbReference type="CDD" id="cd05466">
    <property type="entry name" value="PBP2_LTTR_substrate"/>
    <property type="match status" value="1"/>
</dbReference>
<keyword evidence="7" id="KW-1185">Reference proteome</keyword>
<reference evidence="6 7" key="1">
    <citation type="submission" date="2018-06" db="EMBL/GenBank/DDBJ databases">
        <title>Paenibacillus imtechensis sp. nov.</title>
        <authorList>
            <person name="Pinnaka A.K."/>
            <person name="Singh H."/>
            <person name="Kaur M."/>
        </authorList>
    </citation>
    <scope>NUCLEOTIDE SEQUENCE [LARGE SCALE GENOMIC DNA]</scope>
    <source>
        <strain evidence="6 7">SMB1</strain>
    </source>
</reference>
<dbReference type="RefSeq" id="WP_111146576.1">
    <property type="nucleotide sequence ID" value="NZ_QKRB01000043.1"/>
</dbReference>
<dbReference type="Gene3D" id="1.10.10.10">
    <property type="entry name" value="Winged helix-like DNA-binding domain superfamily/Winged helix DNA-binding domain"/>
    <property type="match status" value="1"/>
</dbReference>
<dbReference type="Pfam" id="PF03466">
    <property type="entry name" value="LysR_substrate"/>
    <property type="match status" value="1"/>
</dbReference>
<dbReference type="PANTHER" id="PTHR30126:SF39">
    <property type="entry name" value="HTH-TYPE TRANSCRIPTIONAL REGULATOR CYSL"/>
    <property type="match status" value="1"/>
</dbReference>
<feature type="domain" description="HTH lysR-type" evidence="5">
    <location>
        <begin position="1"/>
        <end position="58"/>
    </location>
</feature>
<keyword evidence="3" id="KW-0238">DNA-binding</keyword>
<evidence type="ECO:0000313" key="6">
    <source>
        <dbReference type="EMBL" id="PZD95831.1"/>
    </source>
</evidence>
<sequence>MSLLKLKILRLLGRYKQVTAVANALGMKQPTVSFHMKKMENEWGVKLFQIRNGRVLLTDEGQLLLPYAKQIDTLYTEALERMEDIRSRSRNFRIGCSSVMAAALGHMGLLTRWMEQSGITVSVMTGYEHILQENLAEGLIDVLFTERTGKDTGGIGVKEVLQSPFCLFAAADHPLAAAHSSIEGGKLSGYEFVLHQALTEQLHTWAAANHLTINSPASSDSIDFIINTVSGGRYLTLLPEAALGEWCKGRLVRLSLEEADLPVWHQYAMWSDQHVNMESIRTLLDCLTDSVV</sequence>
<dbReference type="InterPro" id="IPR000847">
    <property type="entry name" value="LysR_HTH_N"/>
</dbReference>
<evidence type="ECO:0000256" key="3">
    <source>
        <dbReference type="ARBA" id="ARBA00023125"/>
    </source>
</evidence>
<protein>
    <recommendedName>
        <fullName evidence="5">HTH lysR-type domain-containing protein</fullName>
    </recommendedName>
</protein>
<proteinExistence type="inferred from homology"/>
<dbReference type="Pfam" id="PF00126">
    <property type="entry name" value="HTH_1"/>
    <property type="match status" value="1"/>
</dbReference>
<comment type="caution">
    <text evidence="6">The sequence shown here is derived from an EMBL/GenBank/DDBJ whole genome shotgun (WGS) entry which is preliminary data.</text>
</comment>
<dbReference type="InterPro" id="IPR005119">
    <property type="entry name" value="LysR_subst-bd"/>
</dbReference>
<accession>A0A2W1LVN1</accession>
<dbReference type="PANTHER" id="PTHR30126">
    <property type="entry name" value="HTH-TYPE TRANSCRIPTIONAL REGULATOR"/>
    <property type="match status" value="1"/>
</dbReference>
<organism evidence="6 7">
    <name type="scientific">Paenibacillus sambharensis</name>
    <dbReference type="NCBI Taxonomy" id="1803190"/>
    <lineage>
        <taxon>Bacteria</taxon>
        <taxon>Bacillati</taxon>
        <taxon>Bacillota</taxon>
        <taxon>Bacilli</taxon>
        <taxon>Bacillales</taxon>
        <taxon>Paenibacillaceae</taxon>
        <taxon>Paenibacillus</taxon>
    </lineage>
</organism>
<keyword evidence="2" id="KW-0805">Transcription regulation</keyword>
<evidence type="ECO:0000256" key="4">
    <source>
        <dbReference type="ARBA" id="ARBA00023163"/>
    </source>
</evidence>
<gene>
    <name evidence="6" type="ORF">DNH61_10280</name>
</gene>
<dbReference type="GO" id="GO:0003700">
    <property type="term" value="F:DNA-binding transcription factor activity"/>
    <property type="evidence" value="ECO:0007669"/>
    <property type="project" value="InterPro"/>
</dbReference>
<dbReference type="Gene3D" id="3.40.190.290">
    <property type="match status" value="1"/>
</dbReference>
<dbReference type="GO" id="GO:0000976">
    <property type="term" value="F:transcription cis-regulatory region binding"/>
    <property type="evidence" value="ECO:0007669"/>
    <property type="project" value="TreeGrafter"/>
</dbReference>
<dbReference type="InterPro" id="IPR036388">
    <property type="entry name" value="WH-like_DNA-bd_sf"/>
</dbReference>
<evidence type="ECO:0000259" key="5">
    <source>
        <dbReference type="PROSITE" id="PS50931"/>
    </source>
</evidence>
<evidence type="ECO:0000256" key="2">
    <source>
        <dbReference type="ARBA" id="ARBA00023015"/>
    </source>
</evidence>
<dbReference type="InterPro" id="IPR036390">
    <property type="entry name" value="WH_DNA-bd_sf"/>
</dbReference>
<dbReference type="EMBL" id="QKRB01000043">
    <property type="protein sequence ID" value="PZD95831.1"/>
    <property type="molecule type" value="Genomic_DNA"/>
</dbReference>
<evidence type="ECO:0000256" key="1">
    <source>
        <dbReference type="ARBA" id="ARBA00009437"/>
    </source>
</evidence>
<dbReference type="Proteomes" id="UP000249522">
    <property type="component" value="Unassembled WGS sequence"/>
</dbReference>
<dbReference type="SUPFAM" id="SSF46785">
    <property type="entry name" value="Winged helix' DNA-binding domain"/>
    <property type="match status" value="1"/>
</dbReference>
<dbReference type="PROSITE" id="PS50931">
    <property type="entry name" value="HTH_LYSR"/>
    <property type="match status" value="1"/>
</dbReference>